<dbReference type="AlphaFoldDB" id="A0A856MKT7"/>
<dbReference type="EMBL" id="CP030118">
    <property type="protein sequence ID" value="QDL11995.1"/>
    <property type="molecule type" value="Genomic_DNA"/>
</dbReference>
<dbReference type="RefSeq" id="WP_169264751.1">
    <property type="nucleotide sequence ID" value="NZ_CAWOXK010000001.1"/>
</dbReference>
<evidence type="ECO:0000313" key="1">
    <source>
        <dbReference type="EMBL" id="QDL11995.1"/>
    </source>
</evidence>
<organism evidence="1 2">
    <name type="scientific">Brasilonema sennae CENA114</name>
    <dbReference type="NCBI Taxonomy" id="415709"/>
    <lineage>
        <taxon>Bacteria</taxon>
        <taxon>Bacillati</taxon>
        <taxon>Cyanobacteriota</taxon>
        <taxon>Cyanophyceae</taxon>
        <taxon>Nostocales</taxon>
        <taxon>Scytonemataceae</taxon>
        <taxon>Brasilonema</taxon>
        <taxon>Bromeliae group (in: Brasilonema)</taxon>
    </lineage>
</organism>
<dbReference type="KEGG" id="bsen:DP114_32490"/>
<accession>A0A856MKT7</accession>
<dbReference type="Proteomes" id="UP000503129">
    <property type="component" value="Chromosome"/>
</dbReference>
<name>A0A856MKT7_9CYAN</name>
<proteinExistence type="predicted"/>
<protein>
    <submittedName>
        <fullName evidence="1">Uncharacterized protein</fullName>
    </submittedName>
</protein>
<keyword evidence="2" id="KW-1185">Reference proteome</keyword>
<evidence type="ECO:0000313" key="2">
    <source>
        <dbReference type="Proteomes" id="UP000503129"/>
    </source>
</evidence>
<dbReference type="SUPFAM" id="SSF117856">
    <property type="entry name" value="AF0104/ALDC/Ptd012-like"/>
    <property type="match status" value="1"/>
</dbReference>
<reference evidence="1 2" key="1">
    <citation type="submission" date="2018-06" db="EMBL/GenBank/DDBJ databases">
        <title>Comparative genomics of Brasilonema spp. strains.</title>
        <authorList>
            <person name="Alvarenga D.O."/>
            <person name="Fiore M.F."/>
            <person name="Varani A.M."/>
        </authorList>
    </citation>
    <scope>NUCLEOTIDE SEQUENCE [LARGE SCALE GENOMIC DNA]</scope>
    <source>
        <strain evidence="1 2">CENA114</strain>
    </source>
</reference>
<gene>
    <name evidence="1" type="ORF">DP114_32490</name>
</gene>
<sequence>MIKLHQFSLYGVFLLVEIQAFFLDSGHLLDGIFQNAQVEIDAKSDVQIALPKTTQFEQADLGDGKAAEINKIER</sequence>